<evidence type="ECO:0000256" key="5">
    <source>
        <dbReference type="ARBA" id="ARBA00022777"/>
    </source>
</evidence>
<dbReference type="PROSITE" id="PS00109">
    <property type="entry name" value="PROTEIN_KINASE_TYR"/>
    <property type="match status" value="1"/>
</dbReference>
<proteinExistence type="predicted"/>
<dbReference type="InterPro" id="IPR011009">
    <property type="entry name" value="Kinase-like_dom_sf"/>
</dbReference>
<name>A0A7K1LCL0_9ACTN</name>
<evidence type="ECO:0000313" key="8">
    <source>
        <dbReference type="EMBL" id="MUN42157.1"/>
    </source>
</evidence>
<dbReference type="Gene3D" id="1.10.510.10">
    <property type="entry name" value="Transferase(Phosphotransferase) domain 1"/>
    <property type="match status" value="1"/>
</dbReference>
<dbReference type="PANTHER" id="PTHR43289">
    <property type="entry name" value="MITOGEN-ACTIVATED PROTEIN KINASE KINASE KINASE 20-RELATED"/>
    <property type="match status" value="1"/>
</dbReference>
<evidence type="ECO:0000256" key="2">
    <source>
        <dbReference type="ARBA" id="ARBA00022527"/>
    </source>
</evidence>
<evidence type="ECO:0000256" key="6">
    <source>
        <dbReference type="ARBA" id="ARBA00022840"/>
    </source>
</evidence>
<protein>
    <recommendedName>
        <fullName evidence="1">non-specific serine/threonine protein kinase</fullName>
        <ecNumber evidence="1">2.7.11.1</ecNumber>
    </recommendedName>
</protein>
<keyword evidence="6" id="KW-0067">ATP-binding</keyword>
<keyword evidence="5 8" id="KW-0418">Kinase</keyword>
<keyword evidence="9" id="KW-1185">Reference proteome</keyword>
<evidence type="ECO:0000256" key="3">
    <source>
        <dbReference type="ARBA" id="ARBA00022679"/>
    </source>
</evidence>
<dbReference type="Proteomes" id="UP000432015">
    <property type="component" value="Unassembled WGS sequence"/>
</dbReference>
<accession>A0A7K1LCL0</accession>
<keyword evidence="3" id="KW-0808">Transferase</keyword>
<reference evidence="8 9" key="1">
    <citation type="submission" date="2019-11" db="EMBL/GenBank/DDBJ databases">
        <authorList>
            <person name="Cao P."/>
        </authorList>
    </citation>
    <scope>NUCLEOTIDE SEQUENCE [LARGE SCALE GENOMIC DNA]</scope>
    <source>
        <strain evidence="8 9">NEAU-AAG5</strain>
    </source>
</reference>
<dbReference type="AlphaFoldDB" id="A0A7K1LCL0"/>
<feature type="domain" description="Protein kinase" evidence="7">
    <location>
        <begin position="23"/>
        <end position="260"/>
    </location>
</feature>
<dbReference type="InterPro" id="IPR008266">
    <property type="entry name" value="Tyr_kinase_AS"/>
</dbReference>
<dbReference type="InterPro" id="IPR000719">
    <property type="entry name" value="Prot_kinase_dom"/>
</dbReference>
<keyword evidence="4" id="KW-0547">Nucleotide-binding</keyword>
<comment type="caution">
    <text evidence="8">The sequence shown here is derived from an EMBL/GenBank/DDBJ whole genome shotgun (WGS) entry which is preliminary data.</text>
</comment>
<sequence>MRGCGRTWVNGRVQAMTWDVPGYSVVRVLREGPAGRVAEAVRDGFGERVLVLDGAPVVQDEAWALTRLRDPHVVRVHEYVEARRALVMEFVEGESLARQLAGGPMAPGAAFRVLRGCLLGLAAAHDAGLVHRDLSPANVLLVGGTCKLTGFGIEAPGTDAFTAPERRAGEFTPAGDLYSAAAIFYACLTGQAPGVVQLDLVPEPARGLVARGLAQNPMARPGSAQAYAALVEAVARNQWSRPSPPQPVSSAPVPEGRPGLARPMALAVALGVVCAGGGFGVGKAVGEDEPKHAAPPATHKAVPQGTGLARGRLAYAVGKQRLDVALTVTPAVVHAGNTVTVKMAERRRAGCPPVLKWRIGDGQSALWSYPRSAGLLPATRVGTPVKADVRRSQPRVSAKGCERTTIVHSTYTFTVSLAPGAYLLSPWSPPRAKAVGARAVSRGRLPVLTVK</sequence>
<dbReference type="GO" id="GO:0004674">
    <property type="term" value="F:protein serine/threonine kinase activity"/>
    <property type="evidence" value="ECO:0007669"/>
    <property type="project" value="UniProtKB-KW"/>
</dbReference>
<gene>
    <name evidence="8" type="ORF">GNZ18_37075</name>
</gene>
<dbReference type="SUPFAM" id="SSF56112">
    <property type="entry name" value="Protein kinase-like (PK-like)"/>
    <property type="match status" value="1"/>
</dbReference>
<evidence type="ECO:0000256" key="4">
    <source>
        <dbReference type="ARBA" id="ARBA00022741"/>
    </source>
</evidence>
<evidence type="ECO:0000313" key="9">
    <source>
        <dbReference type="Proteomes" id="UP000432015"/>
    </source>
</evidence>
<dbReference type="EC" id="2.7.11.1" evidence="1"/>
<dbReference type="Pfam" id="PF00069">
    <property type="entry name" value="Pkinase"/>
    <property type="match status" value="1"/>
</dbReference>
<dbReference type="PROSITE" id="PS50011">
    <property type="entry name" value="PROTEIN_KINASE_DOM"/>
    <property type="match status" value="1"/>
</dbReference>
<evidence type="ECO:0000259" key="7">
    <source>
        <dbReference type="PROSITE" id="PS50011"/>
    </source>
</evidence>
<evidence type="ECO:0000256" key="1">
    <source>
        <dbReference type="ARBA" id="ARBA00012513"/>
    </source>
</evidence>
<dbReference type="CDD" id="cd14014">
    <property type="entry name" value="STKc_PknB_like"/>
    <property type="match status" value="1"/>
</dbReference>
<keyword evidence="2" id="KW-0723">Serine/threonine-protein kinase</keyword>
<dbReference type="GO" id="GO:0005524">
    <property type="term" value="F:ATP binding"/>
    <property type="evidence" value="ECO:0007669"/>
    <property type="project" value="UniProtKB-KW"/>
</dbReference>
<organism evidence="8 9">
    <name type="scientific">Actinomadura litoris</name>
    <dbReference type="NCBI Taxonomy" id="2678616"/>
    <lineage>
        <taxon>Bacteria</taxon>
        <taxon>Bacillati</taxon>
        <taxon>Actinomycetota</taxon>
        <taxon>Actinomycetes</taxon>
        <taxon>Streptosporangiales</taxon>
        <taxon>Thermomonosporaceae</taxon>
        <taxon>Actinomadura</taxon>
    </lineage>
</organism>
<dbReference type="EMBL" id="WOFH01000019">
    <property type="protein sequence ID" value="MUN42157.1"/>
    <property type="molecule type" value="Genomic_DNA"/>
</dbReference>
<dbReference type="PANTHER" id="PTHR43289:SF6">
    <property type="entry name" value="SERINE_THREONINE-PROTEIN KINASE NEKL-3"/>
    <property type="match status" value="1"/>
</dbReference>